<dbReference type="SUPFAM" id="SSF54909">
    <property type="entry name" value="Dimeric alpha+beta barrel"/>
    <property type="match status" value="1"/>
</dbReference>
<proteinExistence type="predicted"/>
<evidence type="ECO:0000259" key="1">
    <source>
        <dbReference type="PROSITE" id="PS51502"/>
    </source>
</evidence>
<dbReference type="STRING" id="745531.A0A0C3S7H0"/>
<reference evidence="2 3" key="1">
    <citation type="journal article" date="2014" name="PLoS Genet.">
        <title>Analysis of the Phlebiopsis gigantea genome, transcriptome and secretome provides insight into its pioneer colonization strategies of wood.</title>
        <authorList>
            <person name="Hori C."/>
            <person name="Ishida T."/>
            <person name="Igarashi K."/>
            <person name="Samejima M."/>
            <person name="Suzuki H."/>
            <person name="Master E."/>
            <person name="Ferreira P."/>
            <person name="Ruiz-Duenas F.J."/>
            <person name="Held B."/>
            <person name="Canessa P."/>
            <person name="Larrondo L.F."/>
            <person name="Schmoll M."/>
            <person name="Druzhinina I.S."/>
            <person name="Kubicek C.P."/>
            <person name="Gaskell J.A."/>
            <person name="Kersten P."/>
            <person name="St John F."/>
            <person name="Glasner J."/>
            <person name="Sabat G."/>
            <person name="Splinter BonDurant S."/>
            <person name="Syed K."/>
            <person name="Yadav J."/>
            <person name="Mgbeahuruike A.C."/>
            <person name="Kovalchuk A."/>
            <person name="Asiegbu F.O."/>
            <person name="Lackner G."/>
            <person name="Hoffmeister D."/>
            <person name="Rencoret J."/>
            <person name="Gutierrez A."/>
            <person name="Sun H."/>
            <person name="Lindquist E."/>
            <person name="Barry K."/>
            <person name="Riley R."/>
            <person name="Grigoriev I.V."/>
            <person name="Henrissat B."/>
            <person name="Kues U."/>
            <person name="Berka R.M."/>
            <person name="Martinez A.T."/>
            <person name="Covert S.F."/>
            <person name="Blanchette R.A."/>
            <person name="Cullen D."/>
        </authorList>
    </citation>
    <scope>NUCLEOTIDE SEQUENCE [LARGE SCALE GENOMIC DNA]</scope>
    <source>
        <strain evidence="2 3">11061_1 CR5-6</strain>
    </source>
</reference>
<evidence type="ECO:0000313" key="2">
    <source>
        <dbReference type="EMBL" id="KIP04700.1"/>
    </source>
</evidence>
<feature type="domain" description="Stress-response A/B barrel" evidence="1">
    <location>
        <begin position="42"/>
        <end position="143"/>
    </location>
</feature>
<dbReference type="Gene3D" id="3.30.70.100">
    <property type="match status" value="1"/>
</dbReference>
<dbReference type="InterPro" id="IPR011008">
    <property type="entry name" value="Dimeric_a/b-barrel"/>
</dbReference>
<evidence type="ECO:0000313" key="3">
    <source>
        <dbReference type="Proteomes" id="UP000053257"/>
    </source>
</evidence>
<protein>
    <recommendedName>
        <fullName evidence="1">Stress-response A/B barrel domain-containing protein</fullName>
    </recommendedName>
</protein>
<dbReference type="EMBL" id="KN840565">
    <property type="protein sequence ID" value="KIP04700.1"/>
    <property type="molecule type" value="Genomic_DNA"/>
</dbReference>
<dbReference type="SMART" id="SM00886">
    <property type="entry name" value="Dabb"/>
    <property type="match status" value="1"/>
</dbReference>
<gene>
    <name evidence="2" type="ORF">PHLGIDRAFT_182708</name>
</gene>
<dbReference type="OrthoDB" id="1601230at2759"/>
<sequence length="169" mass="18277">MSLFNSPFALRLGLALTTFTTVCLLISTFRTAPPPPLPQGAVVHIVMFEYAPGVTAPTKAAVSAAFVALRETCRLPSGARYILAVDGGPNSSPEGQTHGMEHAFVVAFRSAAERDYYLDADPAHQAFKASVREKVAGAVVFDFASGEFARESVLRRRRRPSDEVHVRTV</sequence>
<dbReference type="HOGENOM" id="CLU_080664_2_0_1"/>
<dbReference type="AlphaFoldDB" id="A0A0C3S7H0"/>
<organism evidence="2 3">
    <name type="scientific">Phlebiopsis gigantea (strain 11061_1 CR5-6)</name>
    <name type="common">White-rot fungus</name>
    <name type="synonym">Peniophora gigantea</name>
    <dbReference type="NCBI Taxonomy" id="745531"/>
    <lineage>
        <taxon>Eukaryota</taxon>
        <taxon>Fungi</taxon>
        <taxon>Dikarya</taxon>
        <taxon>Basidiomycota</taxon>
        <taxon>Agaricomycotina</taxon>
        <taxon>Agaricomycetes</taxon>
        <taxon>Polyporales</taxon>
        <taxon>Phanerochaetaceae</taxon>
        <taxon>Phlebiopsis</taxon>
    </lineage>
</organism>
<keyword evidence="3" id="KW-1185">Reference proteome</keyword>
<dbReference type="Pfam" id="PF07876">
    <property type="entry name" value="Dabb"/>
    <property type="match status" value="1"/>
</dbReference>
<dbReference type="InterPro" id="IPR013097">
    <property type="entry name" value="Dabb"/>
</dbReference>
<dbReference type="Proteomes" id="UP000053257">
    <property type="component" value="Unassembled WGS sequence"/>
</dbReference>
<name>A0A0C3S7H0_PHLG1</name>
<accession>A0A0C3S7H0</accession>
<dbReference type="PROSITE" id="PS51502">
    <property type="entry name" value="S_R_A_B_BARREL"/>
    <property type="match status" value="1"/>
</dbReference>